<dbReference type="eggNOG" id="KOG3127">
    <property type="taxonomic scope" value="Eukaryota"/>
</dbReference>
<dbReference type="PANTHER" id="PTHR11086">
    <property type="entry name" value="DEOXYCYTIDYLATE DEAMINASE-RELATED"/>
    <property type="match status" value="1"/>
</dbReference>
<proteinExistence type="predicted"/>
<evidence type="ECO:0000256" key="4">
    <source>
        <dbReference type="ARBA" id="ARBA00038938"/>
    </source>
</evidence>
<dbReference type="Proteomes" id="UP000008983">
    <property type="component" value="Unassembled WGS sequence"/>
</dbReference>
<dbReference type="EMBL" id="GL984144">
    <property type="protein sequence ID" value="EGR29438.1"/>
    <property type="molecule type" value="Genomic_DNA"/>
</dbReference>
<dbReference type="CDD" id="cd01286">
    <property type="entry name" value="deoxycytidylate_deaminase"/>
    <property type="match status" value="1"/>
</dbReference>
<evidence type="ECO:0000256" key="2">
    <source>
        <dbReference type="ARBA" id="ARBA00022727"/>
    </source>
</evidence>
<keyword evidence="2" id="KW-0545">Nucleotide biosynthesis</keyword>
<evidence type="ECO:0000256" key="1">
    <source>
        <dbReference type="ARBA" id="ARBA00001947"/>
    </source>
</evidence>
<dbReference type="GeneID" id="14905539"/>
<dbReference type="OrthoDB" id="6710946at2759"/>
<dbReference type="GO" id="GO:0005737">
    <property type="term" value="C:cytoplasm"/>
    <property type="evidence" value="ECO:0007669"/>
    <property type="project" value="TreeGrafter"/>
</dbReference>
<evidence type="ECO:0000256" key="5">
    <source>
        <dbReference type="ARBA" id="ARBA00041763"/>
    </source>
</evidence>
<dbReference type="PROSITE" id="PS51747">
    <property type="entry name" value="CYT_DCMP_DEAMINASES_2"/>
    <property type="match status" value="1"/>
</dbReference>
<keyword evidence="8" id="KW-1185">Reference proteome</keyword>
<reference evidence="7 8" key="1">
    <citation type="submission" date="2011-07" db="EMBL/GenBank/DDBJ databases">
        <authorList>
            <person name="Coyne R."/>
            <person name="Brami D."/>
            <person name="Johnson J."/>
            <person name="Hostetler J."/>
            <person name="Hannick L."/>
            <person name="Clark T."/>
            <person name="Cassidy-Hanley D."/>
            <person name="Inman J."/>
        </authorList>
    </citation>
    <scope>NUCLEOTIDE SEQUENCE [LARGE SCALE GENOMIC DNA]</scope>
    <source>
        <strain evidence="7 8">G5</strain>
    </source>
</reference>
<organism evidence="7 8">
    <name type="scientific">Ichthyophthirius multifiliis</name>
    <name type="common">White spot disease agent</name>
    <name type="synonym">Ich</name>
    <dbReference type="NCBI Taxonomy" id="5932"/>
    <lineage>
        <taxon>Eukaryota</taxon>
        <taxon>Sar</taxon>
        <taxon>Alveolata</taxon>
        <taxon>Ciliophora</taxon>
        <taxon>Intramacronucleata</taxon>
        <taxon>Oligohymenophorea</taxon>
        <taxon>Hymenostomatida</taxon>
        <taxon>Ophryoglenina</taxon>
        <taxon>Ichthyophthirius</taxon>
    </lineage>
</organism>
<dbReference type="InParanoid" id="G0QZD5"/>
<protein>
    <recommendedName>
        <fullName evidence="5">dCMP deaminase</fullName>
        <ecNumber evidence="4">3.5.4.12</ecNumber>
    </recommendedName>
    <alternativeName>
        <fullName evidence="5">dCMP deaminase</fullName>
    </alternativeName>
</protein>
<dbReference type="InterPro" id="IPR016193">
    <property type="entry name" value="Cytidine_deaminase-like"/>
</dbReference>
<dbReference type="SUPFAM" id="SSF52540">
    <property type="entry name" value="P-loop containing nucleoside triphosphate hydrolases"/>
    <property type="match status" value="1"/>
</dbReference>
<evidence type="ECO:0000256" key="3">
    <source>
        <dbReference type="ARBA" id="ARBA00022801"/>
    </source>
</evidence>
<dbReference type="GO" id="GO:0009165">
    <property type="term" value="P:nucleotide biosynthetic process"/>
    <property type="evidence" value="ECO:0007669"/>
    <property type="project" value="UniProtKB-KW"/>
</dbReference>
<dbReference type="InterPro" id="IPR027417">
    <property type="entry name" value="P-loop_NTPase"/>
</dbReference>
<dbReference type="PANTHER" id="PTHR11086:SF18">
    <property type="entry name" value="DEOXYCYTIDYLATE DEAMINASE"/>
    <property type="match status" value="1"/>
</dbReference>
<dbReference type="STRING" id="857967.G0QZD5"/>
<comment type="cofactor">
    <cofactor evidence="1">
        <name>Zn(2+)</name>
        <dbReference type="ChEBI" id="CHEBI:29105"/>
    </cofactor>
</comment>
<dbReference type="EC" id="3.5.4.12" evidence="4"/>
<gene>
    <name evidence="7" type="ORF">IMG5_155880</name>
</gene>
<accession>G0QZD5</accession>
<dbReference type="InterPro" id="IPR015517">
    <property type="entry name" value="dCMP_deaminase-rel"/>
</dbReference>
<dbReference type="Pfam" id="PF00383">
    <property type="entry name" value="dCMP_cyt_deam_1"/>
    <property type="match status" value="1"/>
</dbReference>
<dbReference type="AlphaFoldDB" id="G0QZD5"/>
<name>G0QZD5_ICHMU</name>
<dbReference type="OMA" id="NISEFMH"/>
<keyword evidence="3" id="KW-0378">Hydrolase</keyword>
<evidence type="ECO:0000259" key="6">
    <source>
        <dbReference type="PROSITE" id="PS51747"/>
    </source>
</evidence>
<evidence type="ECO:0000313" key="8">
    <source>
        <dbReference type="Proteomes" id="UP000008983"/>
    </source>
</evidence>
<dbReference type="InterPro" id="IPR002125">
    <property type="entry name" value="CMP_dCMP_dom"/>
</dbReference>
<dbReference type="Gene3D" id="3.40.140.10">
    <property type="entry name" value="Cytidine Deaminase, domain 2"/>
    <property type="match status" value="1"/>
</dbReference>
<dbReference type="RefSeq" id="XP_004030674.1">
    <property type="nucleotide sequence ID" value="XM_004030626.1"/>
</dbReference>
<dbReference type="InterPro" id="IPR035105">
    <property type="entry name" value="Deoxycytidylate_deaminase_dom"/>
</dbReference>
<dbReference type="SUPFAM" id="SSF53927">
    <property type="entry name" value="Cytidine deaminase-like"/>
    <property type="match status" value="1"/>
</dbReference>
<dbReference type="Gene3D" id="3.40.50.300">
    <property type="entry name" value="P-loop containing nucleotide triphosphate hydrolases"/>
    <property type="match status" value="1"/>
</dbReference>
<feature type="domain" description="CMP/dCMP-type deaminase" evidence="6">
    <location>
        <begin position="196"/>
        <end position="324"/>
    </location>
</feature>
<dbReference type="GO" id="GO:0004132">
    <property type="term" value="F:dCMP deaminase activity"/>
    <property type="evidence" value="ECO:0007669"/>
    <property type="project" value="UniProtKB-EC"/>
</dbReference>
<sequence>MFIIIGVVGRICSGKTEFSKLLSEDFEFQNINNQFYNLDQIFQQIKQERQKNPFTNQDQIQELVKKELCLQNQQIQLQSQQNCQQIQKLNSNNIINNFTLLEEIQLLQRRNSFHLVSVDAPINKRYQQFKNQYKEISSFIDFETFALVDDLIYYEFNYQKIMNQSKFNINNTQTLKHFKQNIIENQKMIIRDFRPNFDIYFMKLAYETKKRSNCFKRSVGAIITLNNRILSTGYNGTSQHHLNCYEGGCKRCVENTQQGKDLIECVCIHAEENCILEIGIKHTKGACIYTTLFPCNWCAKIILQSGINRVVYSEEYNENKSKVLFEGKLEIVKLNLSEYIY</sequence>
<evidence type="ECO:0000313" key="7">
    <source>
        <dbReference type="EMBL" id="EGR29438.1"/>
    </source>
</evidence>